<dbReference type="InterPro" id="IPR030828">
    <property type="entry name" value="HTH_TyrR"/>
</dbReference>
<sequence length="509" mass="57334">MSDPHTVSLSSKTHEDILNLLAIESSDQLIDKFLHAFLDLKKEKENLEHTLKRYQQREIDAFAIGNAVSDGICIVDKDGIMVAINKGYTKITGLKDTDVVGRHVQDLINLRYFSNAVSMIVMQEKKKISALSTIMTNGKKVLITGNPFFDEEGDVVQVLTVMRDMTELLELRDRLELAETENKMYQSQINLMRGKQSNLIGSSFVIESIRKQIENVAITDATVLITGETGCGKEVVAEEIVRFSTRSEKPYVKVNCAAIPETLLESELFGYEKGAFTGASNKEKLGLFETAHQGTILLDEIGEMPMILQSKLLRVLQEKEFVRVGGTKPIKLDARIVAATNKDLAEQIAAGTFREDLYYRLNVIPISIPPLRERREDITILAYHFLEEFNKRYSKETELESGALQLIENYDWPGNVRQLMNVLERLIIMENDTRISEKKVAAVLGINSLKDHLEKIEDLPYKEALAAFERNLIESSLKRTGSTHKTAKDLGISQPTVVRKAKALGIESW</sequence>
<dbReference type="PANTHER" id="PTHR32071">
    <property type="entry name" value="TRANSCRIPTIONAL REGULATORY PROTEIN"/>
    <property type="match status" value="1"/>
</dbReference>
<keyword evidence="5" id="KW-0804">Transcription</keyword>
<organism evidence="10 11">
    <name type="scientific">Alkalibacter rhizosphaerae</name>
    <dbReference type="NCBI Taxonomy" id="2815577"/>
    <lineage>
        <taxon>Bacteria</taxon>
        <taxon>Bacillati</taxon>
        <taxon>Bacillota</taxon>
        <taxon>Clostridia</taxon>
        <taxon>Eubacteriales</taxon>
        <taxon>Eubacteriaceae</taxon>
        <taxon>Alkalibacter</taxon>
    </lineage>
</organism>
<keyword evidence="11" id="KW-1185">Reference proteome</keyword>
<dbReference type="FunFam" id="3.40.50.300:FF:000006">
    <property type="entry name" value="DNA-binding transcriptional regulator NtrC"/>
    <property type="match status" value="1"/>
</dbReference>
<dbReference type="PROSITE" id="PS50045">
    <property type="entry name" value="SIGMA54_INTERACT_4"/>
    <property type="match status" value="1"/>
</dbReference>
<keyword evidence="2" id="KW-0058">Aromatic hydrocarbons catabolism</keyword>
<keyword evidence="4" id="KW-0805">Transcription regulation</keyword>
<gene>
    <name evidence="10" type="ORF">J0B03_09570</name>
</gene>
<feature type="domain" description="Sigma-54 factor interaction" evidence="7">
    <location>
        <begin position="199"/>
        <end position="428"/>
    </location>
</feature>
<dbReference type="Proteomes" id="UP000663499">
    <property type="component" value="Chromosome"/>
</dbReference>
<dbReference type="InterPro" id="IPR003593">
    <property type="entry name" value="AAA+_ATPase"/>
</dbReference>
<reference evidence="10" key="1">
    <citation type="submission" date="2021-03" db="EMBL/GenBank/DDBJ databases">
        <title>Alkalibacter marinus sp. nov., isolated from tidal flat sediment.</title>
        <authorList>
            <person name="Namirimu T."/>
            <person name="Yang J.-A."/>
            <person name="Yang S.-H."/>
            <person name="Kim Y.-J."/>
            <person name="Kwon K.K."/>
        </authorList>
    </citation>
    <scope>NUCLEOTIDE SEQUENCE</scope>
    <source>
        <strain evidence="10">ES005</strain>
    </source>
</reference>
<feature type="domain" description="PAC" evidence="9">
    <location>
        <begin position="124"/>
        <end position="177"/>
    </location>
</feature>
<evidence type="ECO:0000259" key="8">
    <source>
        <dbReference type="PROSITE" id="PS50112"/>
    </source>
</evidence>
<dbReference type="CDD" id="cd00009">
    <property type="entry name" value="AAA"/>
    <property type="match status" value="1"/>
</dbReference>
<dbReference type="PROSITE" id="PS50113">
    <property type="entry name" value="PAC"/>
    <property type="match status" value="1"/>
</dbReference>
<evidence type="ECO:0000259" key="7">
    <source>
        <dbReference type="PROSITE" id="PS50045"/>
    </source>
</evidence>
<evidence type="ECO:0000256" key="1">
    <source>
        <dbReference type="ARBA" id="ARBA00022741"/>
    </source>
</evidence>
<evidence type="ECO:0000313" key="10">
    <source>
        <dbReference type="EMBL" id="QSX08044.1"/>
    </source>
</evidence>
<dbReference type="EMBL" id="CP071444">
    <property type="protein sequence ID" value="QSX08044.1"/>
    <property type="molecule type" value="Genomic_DNA"/>
</dbReference>
<accession>A0A975AGY5</accession>
<dbReference type="InterPro" id="IPR058031">
    <property type="entry name" value="AAA_lid_NorR"/>
</dbReference>
<evidence type="ECO:0000256" key="6">
    <source>
        <dbReference type="ARBA" id="ARBA00029500"/>
    </source>
</evidence>
<dbReference type="SUPFAM" id="SSF46689">
    <property type="entry name" value="Homeodomain-like"/>
    <property type="match status" value="1"/>
</dbReference>
<name>A0A975AGY5_9FIRM</name>
<dbReference type="InterPro" id="IPR035965">
    <property type="entry name" value="PAS-like_dom_sf"/>
</dbReference>
<evidence type="ECO:0000313" key="11">
    <source>
        <dbReference type="Proteomes" id="UP000663499"/>
    </source>
</evidence>
<dbReference type="PANTHER" id="PTHR32071:SF57">
    <property type="entry name" value="C4-DICARBOXYLATE TRANSPORT TRANSCRIPTIONAL REGULATORY PROTEIN DCTD"/>
    <property type="match status" value="1"/>
</dbReference>
<dbReference type="InterPro" id="IPR000700">
    <property type="entry name" value="PAS-assoc_C"/>
</dbReference>
<dbReference type="Gene3D" id="3.40.50.300">
    <property type="entry name" value="P-loop containing nucleotide triphosphate hydrolases"/>
    <property type="match status" value="1"/>
</dbReference>
<dbReference type="NCBIfam" id="TIGR00229">
    <property type="entry name" value="sensory_box"/>
    <property type="match status" value="1"/>
</dbReference>
<dbReference type="AlphaFoldDB" id="A0A975AGY5"/>
<dbReference type="GO" id="GO:0003677">
    <property type="term" value="F:DNA binding"/>
    <property type="evidence" value="ECO:0007669"/>
    <property type="project" value="UniProtKB-KW"/>
</dbReference>
<dbReference type="SMART" id="SM00382">
    <property type="entry name" value="AAA"/>
    <property type="match status" value="1"/>
</dbReference>
<evidence type="ECO:0000256" key="2">
    <source>
        <dbReference type="ARBA" id="ARBA00022797"/>
    </source>
</evidence>
<dbReference type="PROSITE" id="PS00688">
    <property type="entry name" value="SIGMA54_INTERACT_3"/>
    <property type="match status" value="1"/>
</dbReference>
<dbReference type="InterPro" id="IPR027417">
    <property type="entry name" value="P-loop_NTPase"/>
</dbReference>
<dbReference type="InterPro" id="IPR025944">
    <property type="entry name" value="Sigma_54_int_dom_CS"/>
</dbReference>
<dbReference type="GO" id="GO:0006355">
    <property type="term" value="P:regulation of DNA-templated transcription"/>
    <property type="evidence" value="ECO:0007669"/>
    <property type="project" value="InterPro"/>
</dbReference>
<dbReference type="SUPFAM" id="SSF55785">
    <property type="entry name" value="PYP-like sensor domain (PAS domain)"/>
    <property type="match status" value="1"/>
</dbReference>
<dbReference type="PROSITE" id="PS50112">
    <property type="entry name" value="PAS"/>
    <property type="match status" value="1"/>
</dbReference>
<dbReference type="Gene3D" id="1.10.10.60">
    <property type="entry name" value="Homeodomain-like"/>
    <property type="match status" value="1"/>
</dbReference>
<dbReference type="Pfam" id="PF13426">
    <property type="entry name" value="PAS_9"/>
    <property type="match status" value="1"/>
</dbReference>
<dbReference type="Pfam" id="PF00158">
    <property type="entry name" value="Sigma54_activat"/>
    <property type="match status" value="1"/>
</dbReference>
<dbReference type="CDD" id="cd00130">
    <property type="entry name" value="PAS"/>
    <property type="match status" value="1"/>
</dbReference>
<evidence type="ECO:0000256" key="5">
    <source>
        <dbReference type="ARBA" id="ARBA00023163"/>
    </source>
</evidence>
<keyword evidence="1" id="KW-0547">Nucleotide-binding</keyword>
<feature type="domain" description="PAS" evidence="8">
    <location>
        <begin position="66"/>
        <end position="109"/>
    </location>
</feature>
<dbReference type="InterPro" id="IPR009057">
    <property type="entry name" value="Homeodomain-like_sf"/>
</dbReference>
<evidence type="ECO:0000256" key="3">
    <source>
        <dbReference type="ARBA" id="ARBA00022840"/>
    </source>
</evidence>
<evidence type="ECO:0000259" key="9">
    <source>
        <dbReference type="PROSITE" id="PS50113"/>
    </source>
</evidence>
<dbReference type="Gene3D" id="3.30.450.20">
    <property type="entry name" value="PAS domain"/>
    <property type="match status" value="1"/>
</dbReference>
<dbReference type="InterPro" id="IPR000014">
    <property type="entry name" value="PAS"/>
</dbReference>
<proteinExistence type="predicted"/>
<dbReference type="SUPFAM" id="SSF52540">
    <property type="entry name" value="P-loop containing nucleoside triphosphate hydrolases"/>
    <property type="match status" value="1"/>
</dbReference>
<protein>
    <recommendedName>
        <fullName evidence="6">HTH-type transcriptional regulatory protein TyrR</fullName>
    </recommendedName>
</protein>
<dbReference type="Pfam" id="PF25601">
    <property type="entry name" value="AAA_lid_14"/>
    <property type="match status" value="1"/>
</dbReference>
<dbReference type="InterPro" id="IPR002078">
    <property type="entry name" value="Sigma_54_int"/>
</dbReference>
<dbReference type="Gene3D" id="1.10.8.60">
    <property type="match status" value="1"/>
</dbReference>
<evidence type="ECO:0000256" key="4">
    <source>
        <dbReference type="ARBA" id="ARBA00023015"/>
    </source>
</evidence>
<dbReference type="RefSeq" id="WP_207299386.1">
    <property type="nucleotide sequence ID" value="NZ_CP071444.1"/>
</dbReference>
<dbReference type="KEGG" id="alka:J0B03_09570"/>
<keyword evidence="3" id="KW-0067">ATP-binding</keyword>
<dbReference type="GO" id="GO:0005524">
    <property type="term" value="F:ATP binding"/>
    <property type="evidence" value="ECO:0007669"/>
    <property type="project" value="UniProtKB-KW"/>
</dbReference>
<dbReference type="Pfam" id="PF18024">
    <property type="entry name" value="HTH_50"/>
    <property type="match status" value="1"/>
</dbReference>